<dbReference type="EMBL" id="BKCJ011100354">
    <property type="protein sequence ID" value="GFC85522.1"/>
    <property type="molecule type" value="Genomic_DNA"/>
</dbReference>
<feature type="region of interest" description="Disordered" evidence="1">
    <location>
        <begin position="117"/>
        <end position="160"/>
    </location>
</feature>
<accession>A0A699RNF9</accession>
<evidence type="ECO:0000313" key="2">
    <source>
        <dbReference type="EMBL" id="GFC85522.1"/>
    </source>
</evidence>
<dbReference type="AlphaFoldDB" id="A0A699RNF9"/>
<name>A0A699RNF9_TANCI</name>
<comment type="caution">
    <text evidence="2">The sequence shown here is derived from an EMBL/GenBank/DDBJ whole genome shotgun (WGS) entry which is preliminary data.</text>
</comment>
<evidence type="ECO:0000256" key="1">
    <source>
        <dbReference type="SAM" id="MobiDB-lite"/>
    </source>
</evidence>
<protein>
    <submittedName>
        <fullName evidence="2">Uncharacterized protein</fullName>
    </submittedName>
</protein>
<sequence>YIETSLVDALYKVPQRDTADLSKEPSIRADVVEKLKQHVKPQKSVKDICKVKMEQAVKQQETRYTIKSSDKAGLKEFDQIRAMFETMTASKTFNKHPKYKALYHALMESILANEDAMDKGVADNQKKRKVDDADKDEDPPARPNQGLKRNNTCKDTEQSK</sequence>
<reference evidence="2" key="1">
    <citation type="journal article" date="2019" name="Sci. Rep.">
        <title>Draft genome of Tanacetum cinerariifolium, the natural source of mosquito coil.</title>
        <authorList>
            <person name="Yamashiro T."/>
            <person name="Shiraishi A."/>
            <person name="Satake H."/>
            <person name="Nakayama K."/>
        </authorList>
    </citation>
    <scope>NUCLEOTIDE SEQUENCE</scope>
</reference>
<feature type="non-terminal residue" evidence="2">
    <location>
        <position position="1"/>
    </location>
</feature>
<feature type="non-terminal residue" evidence="2">
    <location>
        <position position="160"/>
    </location>
</feature>
<proteinExistence type="predicted"/>
<feature type="compositionally biased region" description="Basic and acidic residues" evidence="1">
    <location>
        <begin position="117"/>
        <end position="132"/>
    </location>
</feature>
<gene>
    <name evidence="2" type="ORF">Tci_857492</name>
</gene>
<organism evidence="2">
    <name type="scientific">Tanacetum cinerariifolium</name>
    <name type="common">Dalmatian daisy</name>
    <name type="synonym">Chrysanthemum cinerariifolium</name>
    <dbReference type="NCBI Taxonomy" id="118510"/>
    <lineage>
        <taxon>Eukaryota</taxon>
        <taxon>Viridiplantae</taxon>
        <taxon>Streptophyta</taxon>
        <taxon>Embryophyta</taxon>
        <taxon>Tracheophyta</taxon>
        <taxon>Spermatophyta</taxon>
        <taxon>Magnoliopsida</taxon>
        <taxon>eudicotyledons</taxon>
        <taxon>Gunneridae</taxon>
        <taxon>Pentapetalae</taxon>
        <taxon>asterids</taxon>
        <taxon>campanulids</taxon>
        <taxon>Asterales</taxon>
        <taxon>Asteraceae</taxon>
        <taxon>Asteroideae</taxon>
        <taxon>Anthemideae</taxon>
        <taxon>Anthemidinae</taxon>
        <taxon>Tanacetum</taxon>
    </lineage>
</organism>